<evidence type="ECO:0000256" key="1">
    <source>
        <dbReference type="ARBA" id="ARBA00022741"/>
    </source>
</evidence>
<dbReference type="SUPFAM" id="SSF47895">
    <property type="entry name" value="Transducin (alpha subunit), insertion domain"/>
    <property type="match status" value="1"/>
</dbReference>
<dbReference type="Proteomes" id="UP000095283">
    <property type="component" value="Unplaced"/>
</dbReference>
<feature type="binding site" evidence="5">
    <location>
        <position position="19"/>
    </location>
    <ligand>
        <name>Mg(2+)</name>
        <dbReference type="ChEBI" id="CHEBI:18420"/>
    </ligand>
</feature>
<sequence length="120" mass="13783">MDTEVLILANLGGPGSGKSTIFKQMNDADYVNFRYLVHSNVVQAICQLLRAAEEFNYPVDDNLKVKQAMEFFRAYKEQVKPSEIELSYELTKAIRIIYNAQFIKSTLLHKDEIELFDSAQ</sequence>
<dbReference type="InterPro" id="IPR001019">
    <property type="entry name" value="Gprotein_alpha_su"/>
</dbReference>
<keyword evidence="2 4" id="KW-0342">GTP-binding</keyword>
<evidence type="ECO:0000256" key="3">
    <source>
        <dbReference type="ARBA" id="ARBA00023224"/>
    </source>
</evidence>
<dbReference type="GO" id="GO:0003924">
    <property type="term" value="F:GTPase activity"/>
    <property type="evidence" value="ECO:0007669"/>
    <property type="project" value="InterPro"/>
</dbReference>
<dbReference type="InterPro" id="IPR011025">
    <property type="entry name" value="GproteinA_insert"/>
</dbReference>
<dbReference type="GO" id="GO:0007188">
    <property type="term" value="P:adenylate cyclase-modulating G protein-coupled receptor signaling pathway"/>
    <property type="evidence" value="ECO:0007669"/>
    <property type="project" value="TreeGrafter"/>
</dbReference>
<dbReference type="InterPro" id="IPR027417">
    <property type="entry name" value="P-loop_NTPase"/>
</dbReference>
<dbReference type="WBParaSite" id="Hba_09457">
    <property type="protein sequence ID" value="Hba_09457"/>
    <property type="gene ID" value="Hba_09457"/>
</dbReference>
<dbReference type="GO" id="GO:0005525">
    <property type="term" value="F:GTP binding"/>
    <property type="evidence" value="ECO:0007669"/>
    <property type="project" value="UniProtKB-KW"/>
</dbReference>
<keyword evidence="5" id="KW-0479">Metal-binding</keyword>
<evidence type="ECO:0000256" key="4">
    <source>
        <dbReference type="PIRSR" id="PIRSR601019-1"/>
    </source>
</evidence>
<evidence type="ECO:0000256" key="2">
    <source>
        <dbReference type="ARBA" id="ARBA00023134"/>
    </source>
</evidence>
<dbReference type="Gene3D" id="3.40.50.300">
    <property type="entry name" value="P-loop containing nucleotide triphosphate hydrolases"/>
    <property type="match status" value="1"/>
</dbReference>
<dbReference type="PANTHER" id="PTHR10218">
    <property type="entry name" value="GTP-BINDING PROTEIN ALPHA SUBUNIT"/>
    <property type="match status" value="1"/>
</dbReference>
<name>A0A1I7WW94_HETBA</name>
<dbReference type="Pfam" id="PF00503">
    <property type="entry name" value="G-alpha"/>
    <property type="match status" value="1"/>
</dbReference>
<dbReference type="GO" id="GO:0005737">
    <property type="term" value="C:cytoplasm"/>
    <property type="evidence" value="ECO:0007669"/>
    <property type="project" value="TreeGrafter"/>
</dbReference>
<dbReference type="GO" id="GO:0005834">
    <property type="term" value="C:heterotrimeric G-protein complex"/>
    <property type="evidence" value="ECO:0007669"/>
    <property type="project" value="TreeGrafter"/>
</dbReference>
<dbReference type="GO" id="GO:0031683">
    <property type="term" value="F:G-protein beta/gamma-subunit complex binding"/>
    <property type="evidence" value="ECO:0007669"/>
    <property type="project" value="InterPro"/>
</dbReference>
<dbReference type="GO" id="GO:0001664">
    <property type="term" value="F:G protein-coupled receptor binding"/>
    <property type="evidence" value="ECO:0007669"/>
    <property type="project" value="TreeGrafter"/>
</dbReference>
<keyword evidence="5" id="KW-0460">Magnesium</keyword>
<organism evidence="6 7">
    <name type="scientific">Heterorhabditis bacteriophora</name>
    <name type="common">Entomopathogenic nematode worm</name>
    <dbReference type="NCBI Taxonomy" id="37862"/>
    <lineage>
        <taxon>Eukaryota</taxon>
        <taxon>Metazoa</taxon>
        <taxon>Ecdysozoa</taxon>
        <taxon>Nematoda</taxon>
        <taxon>Chromadorea</taxon>
        <taxon>Rhabditida</taxon>
        <taxon>Rhabditina</taxon>
        <taxon>Rhabditomorpha</taxon>
        <taxon>Strongyloidea</taxon>
        <taxon>Heterorhabditidae</taxon>
        <taxon>Heterorhabditis</taxon>
    </lineage>
</organism>
<feature type="binding site" evidence="4">
    <location>
        <begin position="117"/>
        <end position="118"/>
    </location>
    <ligand>
        <name>GTP</name>
        <dbReference type="ChEBI" id="CHEBI:37565"/>
    </ligand>
</feature>
<dbReference type="Gene3D" id="1.10.400.10">
    <property type="entry name" value="GI Alpha 1, domain 2-like"/>
    <property type="match status" value="1"/>
</dbReference>
<dbReference type="GO" id="GO:0046872">
    <property type="term" value="F:metal ion binding"/>
    <property type="evidence" value="ECO:0007669"/>
    <property type="project" value="UniProtKB-KW"/>
</dbReference>
<keyword evidence="3" id="KW-0807">Transducer</keyword>
<protein>
    <submittedName>
        <fullName evidence="7">AAA_28 domain-containing protein</fullName>
    </submittedName>
</protein>
<keyword evidence="6" id="KW-1185">Reference proteome</keyword>
<accession>A0A1I7WW94</accession>
<reference evidence="7" key="1">
    <citation type="submission" date="2016-11" db="UniProtKB">
        <authorList>
            <consortium name="WormBaseParasite"/>
        </authorList>
    </citation>
    <scope>IDENTIFICATION</scope>
</reference>
<evidence type="ECO:0000313" key="6">
    <source>
        <dbReference type="Proteomes" id="UP000095283"/>
    </source>
</evidence>
<dbReference type="AlphaFoldDB" id="A0A1I7WW94"/>
<evidence type="ECO:0000313" key="7">
    <source>
        <dbReference type="WBParaSite" id="Hba_09457"/>
    </source>
</evidence>
<proteinExistence type="predicted"/>
<evidence type="ECO:0000256" key="5">
    <source>
        <dbReference type="PIRSR" id="PIRSR601019-2"/>
    </source>
</evidence>
<dbReference type="PANTHER" id="PTHR10218:SF353">
    <property type="entry name" value="GUANINE NUCLEOTIDE-BINDING PROTEIN ALPHA-11 SUBUNIT"/>
    <property type="match status" value="1"/>
</dbReference>
<keyword evidence="1 4" id="KW-0547">Nucleotide-binding</keyword>